<comment type="similarity">
    <text evidence="1 6 7">Belongs to the acetokinase family.</text>
</comment>
<evidence type="ECO:0000256" key="6">
    <source>
        <dbReference type="HAMAP-Rule" id="MF_00020"/>
    </source>
</evidence>
<evidence type="ECO:0000313" key="8">
    <source>
        <dbReference type="EMBL" id="KAB2349466.1"/>
    </source>
</evidence>
<keyword evidence="4 6" id="KW-0418">Kinase</keyword>
<dbReference type="PROSITE" id="PS01075">
    <property type="entry name" value="ACETATE_KINASE_1"/>
    <property type="match status" value="1"/>
</dbReference>
<comment type="catalytic activity">
    <reaction evidence="6">
        <text>acetate + ATP = acetyl phosphate + ADP</text>
        <dbReference type="Rhea" id="RHEA:11352"/>
        <dbReference type="ChEBI" id="CHEBI:22191"/>
        <dbReference type="ChEBI" id="CHEBI:30089"/>
        <dbReference type="ChEBI" id="CHEBI:30616"/>
        <dbReference type="ChEBI" id="CHEBI:456216"/>
        <dbReference type="EC" id="2.7.2.1"/>
    </reaction>
</comment>
<evidence type="ECO:0000256" key="3">
    <source>
        <dbReference type="ARBA" id="ARBA00022741"/>
    </source>
</evidence>
<evidence type="ECO:0000256" key="7">
    <source>
        <dbReference type="RuleBase" id="RU003835"/>
    </source>
</evidence>
<dbReference type="InterPro" id="IPR043129">
    <property type="entry name" value="ATPase_NBD"/>
</dbReference>
<keyword evidence="6" id="KW-0963">Cytoplasm</keyword>
<evidence type="ECO:0000256" key="2">
    <source>
        <dbReference type="ARBA" id="ARBA00022679"/>
    </source>
</evidence>
<dbReference type="EC" id="2.7.2.1" evidence="6"/>
<dbReference type="GO" id="GO:0000287">
    <property type="term" value="F:magnesium ion binding"/>
    <property type="evidence" value="ECO:0007669"/>
    <property type="project" value="UniProtKB-UniRule"/>
</dbReference>
<gene>
    <name evidence="6" type="primary">ackA</name>
    <name evidence="8" type="ORF">F8566_11790</name>
</gene>
<feature type="binding site" evidence="6">
    <location>
        <position position="370"/>
    </location>
    <ligand>
        <name>Mg(2+)</name>
        <dbReference type="ChEBI" id="CHEBI:18420"/>
    </ligand>
</feature>
<comment type="cofactor">
    <cofactor evidence="6">
        <name>Mg(2+)</name>
        <dbReference type="ChEBI" id="CHEBI:18420"/>
    </cofactor>
    <cofactor evidence="6">
        <name>Mn(2+)</name>
        <dbReference type="ChEBI" id="CHEBI:29035"/>
    </cofactor>
    <text evidence="6">Mg(2+). Can also accept Mn(2+).</text>
</comment>
<dbReference type="GO" id="GO:0006083">
    <property type="term" value="P:acetate metabolic process"/>
    <property type="evidence" value="ECO:0007669"/>
    <property type="project" value="TreeGrafter"/>
</dbReference>
<comment type="pathway">
    <text evidence="6">Metabolic intermediate biosynthesis; acetyl-CoA biosynthesis; acetyl-CoA from acetate: step 1/2.</text>
</comment>
<dbReference type="GO" id="GO:0005737">
    <property type="term" value="C:cytoplasm"/>
    <property type="evidence" value="ECO:0007669"/>
    <property type="project" value="UniProtKB-SubCell"/>
</dbReference>
<dbReference type="PANTHER" id="PTHR21060">
    <property type="entry name" value="ACETATE KINASE"/>
    <property type="match status" value="1"/>
</dbReference>
<dbReference type="SUPFAM" id="SSF53067">
    <property type="entry name" value="Actin-like ATPase domain"/>
    <property type="match status" value="2"/>
</dbReference>
<feature type="binding site" evidence="6">
    <location>
        <position position="80"/>
    </location>
    <ligand>
        <name>substrate</name>
    </ligand>
</feature>
<dbReference type="EMBL" id="WBMT01000005">
    <property type="protein sequence ID" value="KAB2349466.1"/>
    <property type="molecule type" value="Genomic_DNA"/>
</dbReference>
<keyword evidence="5 6" id="KW-0067">ATP-binding</keyword>
<dbReference type="PRINTS" id="PR00471">
    <property type="entry name" value="ACETATEKNASE"/>
</dbReference>
<keyword evidence="6" id="KW-0460">Magnesium</keyword>
<sequence>MNVLVLNCGSSSIKYQLLDGTRTLASGLLERIGEEAGTLTHDSSKTEDHYPDHETGLRAILRAFEDHGPSLSGVVAVGHRVVHGGDRFSDPVLIDDSVEKAIEELTPLAPLHNPANLEGIRVARGAFPGLPHVAVFDTAFHQTLPPHAHTYAVPRSWADLGVRRYGFHGTSCAYVSRRAAALLENPHPNTIVLHLGNGASATAVSGGRSVETSMGLTPLEGLVMGSRSGDVDPALPAYLSRVAGLSLLEIDAALNKHSGMVGLAGAGDLREVWRRADAGDAQAAAALDVYCHRIRKYVGAYYAVLGSVDAIVFTAGVGENDSRIRSRALAGLDRLGIEIDPVRNESPSRDERVISPPDADVTVLVIPTNEELEIATQALAVTNPG</sequence>
<dbReference type="Proteomes" id="UP000468735">
    <property type="component" value="Unassembled WGS sequence"/>
</dbReference>
<dbReference type="AlphaFoldDB" id="A0A6H9YUI7"/>
<dbReference type="InterPro" id="IPR023865">
    <property type="entry name" value="Aliphatic_acid_kinase_CS"/>
</dbReference>
<comment type="function">
    <text evidence="6">Catalyzes the formation of acetyl phosphate from acetate and ATP. Can also catalyze the reverse reaction.</text>
</comment>
<keyword evidence="9" id="KW-1185">Reference proteome</keyword>
<feature type="binding site" evidence="6">
    <location>
        <begin position="316"/>
        <end position="320"/>
    </location>
    <ligand>
        <name>ATP</name>
        <dbReference type="ChEBI" id="CHEBI:30616"/>
    </ligand>
</feature>
<feature type="binding site" evidence="6">
    <location>
        <position position="7"/>
    </location>
    <ligand>
        <name>Mg(2+)</name>
        <dbReference type="ChEBI" id="CHEBI:18420"/>
    </ligand>
</feature>
<keyword evidence="3 6" id="KW-0547">Nucleotide-binding</keyword>
<feature type="site" description="Transition state stabilizer" evidence="6">
    <location>
        <position position="227"/>
    </location>
</feature>
<dbReference type="NCBIfam" id="TIGR00016">
    <property type="entry name" value="ackA"/>
    <property type="match status" value="1"/>
</dbReference>
<dbReference type="GO" id="GO:0008776">
    <property type="term" value="F:acetate kinase activity"/>
    <property type="evidence" value="ECO:0007669"/>
    <property type="project" value="UniProtKB-UniRule"/>
</dbReference>
<feature type="binding site" evidence="6">
    <location>
        <position position="14"/>
    </location>
    <ligand>
        <name>ATP</name>
        <dbReference type="ChEBI" id="CHEBI:30616"/>
    </ligand>
</feature>
<keyword evidence="6" id="KW-0479">Metal-binding</keyword>
<dbReference type="InterPro" id="IPR000890">
    <property type="entry name" value="Aliphatic_acid_kin_short-chain"/>
</dbReference>
<comment type="subcellular location">
    <subcellularLocation>
        <location evidence="6">Cytoplasm</location>
    </subcellularLocation>
</comment>
<dbReference type="OrthoDB" id="9802453at2"/>
<dbReference type="PIRSF" id="PIRSF000722">
    <property type="entry name" value="Acetate_prop_kin"/>
    <property type="match status" value="1"/>
</dbReference>
<reference evidence="8 9" key="1">
    <citation type="submission" date="2019-09" db="EMBL/GenBank/DDBJ databases">
        <title>Actinomadura physcomitrii sp. nov., a novel actinomycete isolated from moss [Physcomitrium sphaericum (Ludw) Fuernr].</title>
        <authorList>
            <person name="Zhuang X."/>
            <person name="Liu C."/>
        </authorList>
    </citation>
    <scope>NUCLEOTIDE SEQUENCE [LARGE SCALE GENOMIC DNA]</scope>
    <source>
        <strain evidence="8 9">HMC1</strain>
    </source>
</reference>
<evidence type="ECO:0000313" key="9">
    <source>
        <dbReference type="Proteomes" id="UP000468735"/>
    </source>
</evidence>
<keyword evidence="2 6" id="KW-0808">Transferase</keyword>
<accession>A0A6H9YUI7</accession>
<dbReference type="GO" id="GO:0005524">
    <property type="term" value="F:ATP binding"/>
    <property type="evidence" value="ECO:0007669"/>
    <property type="project" value="UniProtKB-KW"/>
</dbReference>
<evidence type="ECO:0000256" key="4">
    <source>
        <dbReference type="ARBA" id="ARBA00022777"/>
    </source>
</evidence>
<comment type="subunit">
    <text evidence="6">Homodimer.</text>
</comment>
<dbReference type="CDD" id="cd24010">
    <property type="entry name" value="ASKHA_NBD_AcK_PK"/>
    <property type="match status" value="1"/>
</dbReference>
<dbReference type="HAMAP" id="MF_00020">
    <property type="entry name" value="Acetate_kinase"/>
    <property type="match status" value="1"/>
</dbReference>
<dbReference type="UniPathway" id="UPA00340">
    <property type="reaction ID" value="UER00458"/>
</dbReference>
<dbReference type="Pfam" id="PF00871">
    <property type="entry name" value="Acetate_kinase"/>
    <property type="match status" value="1"/>
</dbReference>
<proteinExistence type="inferred from homology"/>
<protein>
    <recommendedName>
        <fullName evidence="6">Acetate kinase</fullName>
        <ecNumber evidence="6">2.7.2.1</ecNumber>
    </recommendedName>
    <alternativeName>
        <fullName evidence="6">Acetokinase</fullName>
    </alternativeName>
</protein>
<feature type="binding site" evidence="6">
    <location>
        <begin position="268"/>
        <end position="270"/>
    </location>
    <ligand>
        <name>ATP</name>
        <dbReference type="ChEBI" id="CHEBI:30616"/>
    </ligand>
</feature>
<dbReference type="GO" id="GO:0006085">
    <property type="term" value="P:acetyl-CoA biosynthetic process"/>
    <property type="evidence" value="ECO:0007669"/>
    <property type="project" value="UniProtKB-UniRule"/>
</dbReference>
<dbReference type="InterPro" id="IPR004372">
    <property type="entry name" value="Ac/propionate_kinase"/>
</dbReference>
<evidence type="ECO:0000256" key="1">
    <source>
        <dbReference type="ARBA" id="ARBA00008748"/>
    </source>
</evidence>
<evidence type="ECO:0000256" key="5">
    <source>
        <dbReference type="ARBA" id="ARBA00022840"/>
    </source>
</evidence>
<name>A0A6H9YUI7_9ACTN</name>
<dbReference type="PANTHER" id="PTHR21060:SF15">
    <property type="entry name" value="ACETATE KINASE-RELATED"/>
    <property type="match status" value="1"/>
</dbReference>
<feature type="binding site" evidence="6">
    <location>
        <begin position="194"/>
        <end position="198"/>
    </location>
    <ligand>
        <name>ATP</name>
        <dbReference type="ChEBI" id="CHEBI:30616"/>
    </ligand>
</feature>
<comment type="caution">
    <text evidence="8">The sequence shown here is derived from an EMBL/GenBank/DDBJ whole genome shotgun (WGS) entry which is preliminary data.</text>
</comment>
<dbReference type="Gene3D" id="3.30.420.40">
    <property type="match status" value="2"/>
</dbReference>
<dbReference type="RefSeq" id="WP_151560235.1">
    <property type="nucleotide sequence ID" value="NZ_WBMT01000005.1"/>
</dbReference>
<feature type="site" description="Transition state stabilizer" evidence="6">
    <location>
        <position position="168"/>
    </location>
</feature>
<feature type="active site" description="Proton donor/acceptor" evidence="6">
    <location>
        <position position="137"/>
    </location>
</feature>
<organism evidence="8 9">
    <name type="scientific">Actinomadura rudentiformis</name>
    <dbReference type="NCBI Taxonomy" id="359158"/>
    <lineage>
        <taxon>Bacteria</taxon>
        <taxon>Bacillati</taxon>
        <taxon>Actinomycetota</taxon>
        <taxon>Actinomycetes</taxon>
        <taxon>Streptosporangiales</taxon>
        <taxon>Thermomonosporaceae</taxon>
        <taxon>Actinomadura</taxon>
    </lineage>
</organism>
<dbReference type="PROSITE" id="PS01076">
    <property type="entry name" value="ACETATE_KINASE_2"/>
    <property type="match status" value="1"/>
</dbReference>